<dbReference type="CDD" id="cd03254">
    <property type="entry name" value="ABCC_Glucan_exporter_like"/>
    <property type="match status" value="1"/>
</dbReference>
<keyword evidence="8 9" id="KW-0472">Membrane</keyword>
<dbReference type="InterPro" id="IPR003439">
    <property type="entry name" value="ABC_transporter-like_ATP-bd"/>
</dbReference>
<gene>
    <name evidence="12" type="ORF">H8692_03140</name>
</gene>
<dbReference type="CDD" id="cd18547">
    <property type="entry name" value="ABC_6TM_Tm288_like"/>
    <property type="match status" value="1"/>
</dbReference>
<evidence type="ECO:0000256" key="4">
    <source>
        <dbReference type="ARBA" id="ARBA00022692"/>
    </source>
</evidence>
<dbReference type="SMART" id="SM00382">
    <property type="entry name" value="AAA"/>
    <property type="match status" value="1"/>
</dbReference>
<feature type="domain" description="ABC transmembrane type-1" evidence="11">
    <location>
        <begin position="45"/>
        <end position="333"/>
    </location>
</feature>
<accession>A0A926E7E2</accession>
<evidence type="ECO:0000259" key="10">
    <source>
        <dbReference type="PROSITE" id="PS50893"/>
    </source>
</evidence>
<evidence type="ECO:0000256" key="3">
    <source>
        <dbReference type="ARBA" id="ARBA00022475"/>
    </source>
</evidence>
<dbReference type="InterPro" id="IPR027417">
    <property type="entry name" value="P-loop_NTPase"/>
</dbReference>
<comment type="subcellular location">
    <subcellularLocation>
        <location evidence="1">Cell membrane</location>
        <topology evidence="1">Multi-pass membrane protein</topology>
    </subcellularLocation>
</comment>
<dbReference type="InterPro" id="IPR036640">
    <property type="entry name" value="ABC1_TM_sf"/>
</dbReference>
<organism evidence="12 13">
    <name type="scientific">Lentihominibacter hominis</name>
    <dbReference type="NCBI Taxonomy" id="2763645"/>
    <lineage>
        <taxon>Bacteria</taxon>
        <taxon>Bacillati</taxon>
        <taxon>Bacillota</taxon>
        <taxon>Clostridia</taxon>
        <taxon>Peptostreptococcales</taxon>
        <taxon>Anaerovoracaceae</taxon>
        <taxon>Lentihominibacter</taxon>
    </lineage>
</organism>
<feature type="transmembrane region" description="Helical" evidence="9">
    <location>
        <begin position="86"/>
        <end position="107"/>
    </location>
</feature>
<evidence type="ECO:0000313" key="13">
    <source>
        <dbReference type="Proteomes" id="UP000610862"/>
    </source>
</evidence>
<proteinExistence type="predicted"/>
<protein>
    <submittedName>
        <fullName evidence="12">ABC transporter ATP-binding protein</fullName>
    </submittedName>
</protein>
<feature type="domain" description="ABC transporter" evidence="10">
    <location>
        <begin position="370"/>
        <end position="604"/>
    </location>
</feature>
<dbReference type="PROSITE" id="PS50929">
    <property type="entry name" value="ABC_TM1F"/>
    <property type="match status" value="1"/>
</dbReference>
<feature type="transmembrane region" description="Helical" evidence="9">
    <location>
        <begin position="188"/>
        <end position="209"/>
    </location>
</feature>
<keyword evidence="2" id="KW-0813">Transport</keyword>
<dbReference type="GO" id="GO:0015421">
    <property type="term" value="F:ABC-type oligopeptide transporter activity"/>
    <property type="evidence" value="ECO:0007669"/>
    <property type="project" value="TreeGrafter"/>
</dbReference>
<keyword evidence="13" id="KW-1185">Reference proteome</keyword>
<evidence type="ECO:0000313" key="12">
    <source>
        <dbReference type="EMBL" id="MBC8567758.1"/>
    </source>
</evidence>
<evidence type="ECO:0000256" key="9">
    <source>
        <dbReference type="SAM" id="Phobius"/>
    </source>
</evidence>
<name>A0A926E7E2_9FIRM</name>
<dbReference type="Pfam" id="PF00664">
    <property type="entry name" value="ABC_membrane"/>
    <property type="match status" value="1"/>
</dbReference>
<dbReference type="PANTHER" id="PTHR43394">
    <property type="entry name" value="ATP-DEPENDENT PERMEASE MDL1, MITOCHONDRIAL"/>
    <property type="match status" value="1"/>
</dbReference>
<dbReference type="PROSITE" id="PS00211">
    <property type="entry name" value="ABC_TRANSPORTER_1"/>
    <property type="match status" value="1"/>
</dbReference>
<dbReference type="InterPro" id="IPR003593">
    <property type="entry name" value="AAA+_ATPase"/>
</dbReference>
<dbReference type="SUPFAM" id="SSF90123">
    <property type="entry name" value="ABC transporter transmembrane region"/>
    <property type="match status" value="1"/>
</dbReference>
<dbReference type="FunFam" id="3.40.50.300:FF:000287">
    <property type="entry name" value="Multidrug ABC transporter ATP-binding protein"/>
    <property type="match status" value="1"/>
</dbReference>
<dbReference type="Proteomes" id="UP000610862">
    <property type="component" value="Unassembled WGS sequence"/>
</dbReference>
<dbReference type="InterPro" id="IPR011527">
    <property type="entry name" value="ABC1_TM_dom"/>
</dbReference>
<feature type="transmembrane region" description="Helical" evidence="9">
    <location>
        <begin position="44"/>
        <end position="66"/>
    </location>
</feature>
<dbReference type="Gene3D" id="3.40.50.300">
    <property type="entry name" value="P-loop containing nucleotide triphosphate hydrolases"/>
    <property type="match status" value="1"/>
</dbReference>
<dbReference type="SUPFAM" id="SSF52540">
    <property type="entry name" value="P-loop containing nucleoside triphosphate hydrolases"/>
    <property type="match status" value="1"/>
</dbReference>
<evidence type="ECO:0000256" key="2">
    <source>
        <dbReference type="ARBA" id="ARBA00022448"/>
    </source>
</evidence>
<keyword evidence="4 9" id="KW-0812">Transmembrane</keyword>
<evidence type="ECO:0000256" key="8">
    <source>
        <dbReference type="ARBA" id="ARBA00023136"/>
    </source>
</evidence>
<dbReference type="AlphaFoldDB" id="A0A926E7E2"/>
<comment type="caution">
    <text evidence="12">The sequence shown here is derived from an EMBL/GenBank/DDBJ whole genome shotgun (WGS) entry which is preliminary data.</text>
</comment>
<dbReference type="RefSeq" id="WP_187524969.1">
    <property type="nucleotide sequence ID" value="NZ_JACRTA010000001.1"/>
</dbReference>
<reference evidence="12" key="1">
    <citation type="submission" date="2020-08" db="EMBL/GenBank/DDBJ databases">
        <title>Genome public.</title>
        <authorList>
            <person name="Liu C."/>
            <person name="Sun Q."/>
        </authorList>
    </citation>
    <scope>NUCLEOTIDE SEQUENCE</scope>
    <source>
        <strain evidence="12">NSJ-24</strain>
    </source>
</reference>
<dbReference type="FunFam" id="1.20.1560.10:FF:000011">
    <property type="entry name" value="Multidrug ABC transporter ATP-binding protein"/>
    <property type="match status" value="1"/>
</dbReference>
<keyword evidence="7 9" id="KW-1133">Transmembrane helix</keyword>
<dbReference type="EMBL" id="JACRTA010000001">
    <property type="protein sequence ID" value="MBC8567758.1"/>
    <property type="molecule type" value="Genomic_DNA"/>
</dbReference>
<evidence type="ECO:0000256" key="6">
    <source>
        <dbReference type="ARBA" id="ARBA00022840"/>
    </source>
</evidence>
<evidence type="ECO:0000256" key="7">
    <source>
        <dbReference type="ARBA" id="ARBA00022989"/>
    </source>
</evidence>
<dbReference type="InterPro" id="IPR017871">
    <property type="entry name" value="ABC_transporter-like_CS"/>
</dbReference>
<dbReference type="GO" id="GO:0016887">
    <property type="term" value="F:ATP hydrolysis activity"/>
    <property type="evidence" value="ECO:0007669"/>
    <property type="project" value="InterPro"/>
</dbReference>
<sequence>MAGKKKGPGPGGPGANMMPGEKAKDFGKTMKTLVRYLSPYKFRLVAVFIFAIASTVFSIISPTILGDATDKVVEGLMGGMGIDFEGLLSILLLLLCLYGLSLLFGAAQGWIMADVSQKVIYNLRDKMSVKLDRLPLKFFDSKTHGEIQSRMINDIETVNQTLSVSLTQIITSFTTIIGILIMMLRISVLMTVTALVVLPLSMLVIRLIVSKSQGHFKNQQKYLGYVNGHVEEMYTGHDIVKAFNREEESQETFEKYNDKLCESAWKSQFLSGTMMPITNFIGNMAYVAVCLLGGNLAINGKISIGDIQAFIQYVRSFNQPISQVANVANQLQSTAAAAERIFELIDEEEEAGLDEAPEKVIDVDDVKGRVAFENIRFGYSPDETVIHDFSFVAQPGQRVAIVGPTGAGKTTIVKLLMRFYELEKGKITIDGYDITKLSRSNLREMFGMVLQDTWLNNGTIRENIRYGNPDATDKEVEAAAKAAHIDHFVKTQSKGYDMEVNEEATNISQGQKQLLTIARAFLADAPILILDEATSSVDTRTEALIQQAMTNLMKGRTSFVIAHRLSTIKDADHILVLNHGDIIEQGTHEDLLSQNGFYTNLYNSQFAQ</sequence>
<dbReference type="PANTHER" id="PTHR43394:SF1">
    <property type="entry name" value="ATP-BINDING CASSETTE SUB-FAMILY B MEMBER 10, MITOCHONDRIAL"/>
    <property type="match status" value="1"/>
</dbReference>
<evidence type="ECO:0000256" key="1">
    <source>
        <dbReference type="ARBA" id="ARBA00004651"/>
    </source>
</evidence>
<dbReference type="InterPro" id="IPR039421">
    <property type="entry name" value="Type_1_exporter"/>
</dbReference>
<dbReference type="Gene3D" id="1.20.1560.10">
    <property type="entry name" value="ABC transporter type 1, transmembrane domain"/>
    <property type="match status" value="1"/>
</dbReference>
<dbReference type="GO" id="GO:0005524">
    <property type="term" value="F:ATP binding"/>
    <property type="evidence" value="ECO:0007669"/>
    <property type="project" value="UniProtKB-KW"/>
</dbReference>
<feature type="transmembrane region" description="Helical" evidence="9">
    <location>
        <begin position="161"/>
        <end position="182"/>
    </location>
</feature>
<dbReference type="Pfam" id="PF00005">
    <property type="entry name" value="ABC_tran"/>
    <property type="match status" value="1"/>
</dbReference>
<keyword evidence="3" id="KW-1003">Cell membrane</keyword>
<keyword evidence="6 12" id="KW-0067">ATP-binding</keyword>
<dbReference type="PROSITE" id="PS50893">
    <property type="entry name" value="ABC_TRANSPORTER_2"/>
    <property type="match status" value="1"/>
</dbReference>
<dbReference type="GO" id="GO:0005886">
    <property type="term" value="C:plasma membrane"/>
    <property type="evidence" value="ECO:0007669"/>
    <property type="project" value="UniProtKB-SubCell"/>
</dbReference>
<evidence type="ECO:0000259" key="11">
    <source>
        <dbReference type="PROSITE" id="PS50929"/>
    </source>
</evidence>
<keyword evidence="5" id="KW-0547">Nucleotide-binding</keyword>
<evidence type="ECO:0000256" key="5">
    <source>
        <dbReference type="ARBA" id="ARBA00022741"/>
    </source>
</evidence>